<dbReference type="PANTHER" id="PTHR11257:SF12">
    <property type="entry name" value="EJACULATORY BULB-SPECIFIC PROTEIN 3-RELATED"/>
    <property type="match status" value="1"/>
</dbReference>
<feature type="chain" id="PRO_5043654248" description="Chemosensory protein" evidence="1">
    <location>
        <begin position="22"/>
        <end position="132"/>
    </location>
</feature>
<dbReference type="EMBL" id="JAPXFL010000001">
    <property type="protein sequence ID" value="KAK9512692.1"/>
    <property type="molecule type" value="Genomic_DNA"/>
</dbReference>
<evidence type="ECO:0000256" key="1">
    <source>
        <dbReference type="SAM" id="SignalP"/>
    </source>
</evidence>
<evidence type="ECO:0000313" key="2">
    <source>
        <dbReference type="EMBL" id="KAK9512692.1"/>
    </source>
</evidence>
<dbReference type="Gene3D" id="1.10.2080.10">
    <property type="entry name" value="Insect odorant-binding protein A10/Ejaculatory bulb-specific protein 3"/>
    <property type="match status" value="1"/>
</dbReference>
<dbReference type="SUPFAM" id="SSF100910">
    <property type="entry name" value="Chemosensory protein Csp2"/>
    <property type="match status" value="1"/>
</dbReference>
<dbReference type="AlphaFoldDB" id="A0AAW1DPX8"/>
<sequence>MKVIFLLSAVFACGIVYVADAAAYTTKYDNIDLEEILNNDRIYVKYFECLKGTGKCTPDGKELKDVLPDALQTACEKCSEKQKKGTDRILSFMLEKKPQDYLTLEKIYDSQRVYRNKYKDVVEKKGLKFPDK</sequence>
<keyword evidence="1" id="KW-0732">Signal</keyword>
<keyword evidence="3" id="KW-1185">Reference proteome</keyword>
<proteinExistence type="predicted"/>
<dbReference type="InterPro" id="IPR005055">
    <property type="entry name" value="A10/PebIII"/>
</dbReference>
<organism evidence="2 3">
    <name type="scientific">Rhynocoris fuscipes</name>
    <dbReference type="NCBI Taxonomy" id="488301"/>
    <lineage>
        <taxon>Eukaryota</taxon>
        <taxon>Metazoa</taxon>
        <taxon>Ecdysozoa</taxon>
        <taxon>Arthropoda</taxon>
        <taxon>Hexapoda</taxon>
        <taxon>Insecta</taxon>
        <taxon>Pterygota</taxon>
        <taxon>Neoptera</taxon>
        <taxon>Paraneoptera</taxon>
        <taxon>Hemiptera</taxon>
        <taxon>Heteroptera</taxon>
        <taxon>Panheteroptera</taxon>
        <taxon>Cimicomorpha</taxon>
        <taxon>Reduviidae</taxon>
        <taxon>Harpactorinae</taxon>
        <taxon>Harpactorini</taxon>
        <taxon>Rhynocoris</taxon>
    </lineage>
</organism>
<accession>A0AAW1DPX8</accession>
<dbReference type="InterPro" id="IPR036682">
    <property type="entry name" value="OS_D_A10/PebIII_sf"/>
</dbReference>
<reference evidence="2 3" key="1">
    <citation type="submission" date="2022-12" db="EMBL/GenBank/DDBJ databases">
        <title>Chromosome-level genome assembly of true bugs.</title>
        <authorList>
            <person name="Ma L."/>
            <person name="Li H."/>
        </authorList>
    </citation>
    <scope>NUCLEOTIDE SEQUENCE [LARGE SCALE GENOMIC DNA]</scope>
    <source>
        <strain evidence="2">Lab_2022b</strain>
    </source>
</reference>
<name>A0AAW1DPX8_9HEMI</name>
<feature type="signal peptide" evidence="1">
    <location>
        <begin position="1"/>
        <end position="21"/>
    </location>
</feature>
<protein>
    <recommendedName>
        <fullName evidence="4">Chemosensory protein</fullName>
    </recommendedName>
</protein>
<evidence type="ECO:0008006" key="4">
    <source>
        <dbReference type="Google" id="ProtNLM"/>
    </source>
</evidence>
<gene>
    <name evidence="2" type="ORF">O3M35_001064</name>
</gene>
<comment type="caution">
    <text evidence="2">The sequence shown here is derived from an EMBL/GenBank/DDBJ whole genome shotgun (WGS) entry which is preliminary data.</text>
</comment>
<dbReference type="Proteomes" id="UP001461498">
    <property type="component" value="Unassembled WGS sequence"/>
</dbReference>
<dbReference type="PANTHER" id="PTHR11257">
    <property type="entry name" value="CHEMOSENSORY PROTEIN-RELATED"/>
    <property type="match status" value="1"/>
</dbReference>
<dbReference type="Pfam" id="PF03392">
    <property type="entry name" value="OS-D"/>
    <property type="match status" value="1"/>
</dbReference>
<evidence type="ECO:0000313" key="3">
    <source>
        <dbReference type="Proteomes" id="UP001461498"/>
    </source>
</evidence>